<accession>A0A177APJ5</accession>
<dbReference type="PANTHER" id="PTHR46769">
    <property type="entry name" value="POLYCYSTIC KIDNEY AND HEPATIC DISEASE 1 (AUTOSOMAL RECESSIVE)-LIKE 1"/>
    <property type="match status" value="1"/>
</dbReference>
<dbReference type="EMBL" id="LWCA01002330">
    <property type="protein sequence ID" value="OAF63936.1"/>
    <property type="molecule type" value="Genomic_DNA"/>
</dbReference>
<gene>
    <name evidence="3" type="ORF">A3Q56_08362</name>
</gene>
<feature type="domain" description="IPT/TIG" evidence="2">
    <location>
        <begin position="160"/>
        <end position="259"/>
    </location>
</feature>
<dbReference type="AlphaFoldDB" id="A0A177APJ5"/>
<proteinExistence type="predicted"/>
<evidence type="ECO:0000313" key="4">
    <source>
        <dbReference type="Proteomes" id="UP000078046"/>
    </source>
</evidence>
<dbReference type="Gene3D" id="2.60.40.10">
    <property type="entry name" value="Immunoglobulins"/>
    <property type="match status" value="3"/>
</dbReference>
<dbReference type="CDD" id="cd00603">
    <property type="entry name" value="IPT_PCSR"/>
    <property type="match status" value="3"/>
</dbReference>
<dbReference type="InterPro" id="IPR052387">
    <property type="entry name" value="Fibrocystin"/>
</dbReference>
<dbReference type="SUPFAM" id="SSF81296">
    <property type="entry name" value="E set domains"/>
    <property type="match status" value="3"/>
</dbReference>
<organism evidence="3 4">
    <name type="scientific">Intoshia linei</name>
    <dbReference type="NCBI Taxonomy" id="1819745"/>
    <lineage>
        <taxon>Eukaryota</taxon>
        <taxon>Metazoa</taxon>
        <taxon>Spiralia</taxon>
        <taxon>Lophotrochozoa</taxon>
        <taxon>Mesozoa</taxon>
        <taxon>Orthonectida</taxon>
        <taxon>Rhopaluridae</taxon>
        <taxon>Intoshia</taxon>
    </lineage>
</organism>
<feature type="domain" description="IPT/TIG" evidence="2">
    <location>
        <begin position="450"/>
        <end position="534"/>
    </location>
</feature>
<evidence type="ECO:0000259" key="2">
    <source>
        <dbReference type="SMART" id="SM00429"/>
    </source>
</evidence>
<dbReference type="PANTHER" id="PTHR46769:SF2">
    <property type="entry name" value="FIBROCYSTIN-L ISOFORM 2 PRECURSOR-RELATED"/>
    <property type="match status" value="1"/>
</dbReference>
<dbReference type="SMART" id="SM00429">
    <property type="entry name" value="IPT"/>
    <property type="match status" value="3"/>
</dbReference>
<dbReference type="OrthoDB" id="6161430at2759"/>
<evidence type="ECO:0000256" key="1">
    <source>
        <dbReference type="ARBA" id="ARBA00022729"/>
    </source>
</evidence>
<evidence type="ECO:0000313" key="3">
    <source>
        <dbReference type="EMBL" id="OAF63936.1"/>
    </source>
</evidence>
<dbReference type="Proteomes" id="UP000078046">
    <property type="component" value="Unassembled WGS sequence"/>
</dbReference>
<keyword evidence="4" id="KW-1185">Reference proteome</keyword>
<dbReference type="InterPro" id="IPR002909">
    <property type="entry name" value="IPT_dom"/>
</dbReference>
<feature type="domain" description="IPT/TIG" evidence="2">
    <location>
        <begin position="536"/>
        <end position="620"/>
    </location>
</feature>
<keyword evidence="1" id="KW-0732">Signal</keyword>
<dbReference type="Pfam" id="PF01833">
    <property type="entry name" value="TIG"/>
    <property type="match status" value="4"/>
</dbReference>
<comment type="caution">
    <text evidence="3">The sequence shown here is derived from an EMBL/GenBank/DDBJ whole genome shotgun (WGS) entry which is preliminary data.</text>
</comment>
<reference evidence="3 4" key="1">
    <citation type="submission" date="2016-04" db="EMBL/GenBank/DDBJ databases">
        <title>The genome of Intoshia linei affirms orthonectids as highly simplified spiralians.</title>
        <authorList>
            <person name="Mikhailov K.V."/>
            <person name="Slusarev G.S."/>
            <person name="Nikitin M.A."/>
            <person name="Logacheva M.D."/>
            <person name="Penin A."/>
            <person name="Aleoshin V."/>
            <person name="Panchin Y.V."/>
        </authorList>
    </citation>
    <scope>NUCLEOTIDE SEQUENCE [LARGE SCALE GENOMIC DNA]</scope>
    <source>
        <strain evidence="3">Intl2013</strain>
        <tissue evidence="3">Whole animal</tissue>
    </source>
</reference>
<feature type="non-terminal residue" evidence="3">
    <location>
        <position position="1"/>
    </location>
</feature>
<name>A0A177APJ5_9BILA</name>
<protein>
    <recommendedName>
        <fullName evidence="2">IPT/TIG domain-containing protein</fullName>
    </recommendedName>
</protein>
<dbReference type="InterPro" id="IPR013783">
    <property type="entry name" value="Ig-like_fold"/>
</dbReference>
<dbReference type="CDD" id="cd00102">
    <property type="entry name" value="IPT"/>
    <property type="match status" value="1"/>
</dbReference>
<sequence>INEIEPAYLNSHLLLENPTLSSCPSNENTGCVESSEFNSLVSDYNSMSDQFAIIHTKCLVAKVYTMNINTGTTNDFIEFTGENYPNLDCLNIFLVSFDQTSQCSCIIDAGSFTNTFAKCKIDTSCDLVPFVEHSISVIVENKGNALMEGNIEKLMKFTLIPNIDSCLPASPDNSGSINGKTLFQFVGSGLGSTDPSVGNFEYIHISINNVHCENVNLHSSVKITCLTPSNFIEEADTLVSLLLYGYPIDLPTGCQFSYLTAKTPVISTISSDFIASNSNIVITGLYFGTISNDIILSFGGVSCDTVSSVTETEITCQQTSLPYGVVNVELSITNFGQATIDATASSINVVPSIIPAVVGLTTGSLQGGKEMMFYGNGLDIESGRIFLRDENLNDIPCVISEGGTHDMFFCITTKVVQEYIDLNIFFIYTVNGIDVETDTFATFSYLNSATPSLTGVSPATGNGGTEVTISGQLFDNLSIVSINGQDCTLLIFSDVGPTLTCQVPTNLPGTYEFKVFNPIYGLALGVESFQFTYEMRVDSFLPTSGSIMGGTILTINGVGLSANVKFFIGNEQCSDVFCLSDFTRCECSTPKLLDAENTKIFGYQYDSGNRIELITSFTYSDIMTPTVASVSPIVGGTAGGTTLTIQGTKFE</sequence>
<dbReference type="InterPro" id="IPR014756">
    <property type="entry name" value="Ig_E-set"/>
</dbReference>